<dbReference type="GO" id="GO:0005739">
    <property type="term" value="C:mitochondrion"/>
    <property type="evidence" value="ECO:0007669"/>
    <property type="project" value="GOC"/>
</dbReference>
<dbReference type="GO" id="GO:0051539">
    <property type="term" value="F:4 iron, 4 sulfur cluster binding"/>
    <property type="evidence" value="ECO:0007669"/>
    <property type="project" value="UniProtKB-KW"/>
</dbReference>
<evidence type="ECO:0000313" key="6">
    <source>
        <dbReference type="EMBL" id="KAA8521935.1"/>
    </source>
</evidence>
<dbReference type="Gene3D" id="3.40.50.11540">
    <property type="entry name" value="NADH-ubiquinone oxidoreductase 51kDa subunit"/>
    <property type="match status" value="1"/>
</dbReference>
<evidence type="ECO:0000256" key="3">
    <source>
        <dbReference type="ARBA" id="ARBA00023004"/>
    </source>
</evidence>
<dbReference type="PANTHER" id="PTHR11780:SF10">
    <property type="entry name" value="NADH DEHYDROGENASE [UBIQUINONE] FLAVOPROTEIN 1, MITOCHONDRIAL"/>
    <property type="match status" value="1"/>
</dbReference>
<keyword evidence="2" id="KW-0479">Metal-binding</keyword>
<evidence type="ECO:0000256" key="1">
    <source>
        <dbReference type="ARBA" id="ARBA00022485"/>
    </source>
</evidence>
<proteinExistence type="predicted"/>
<keyword evidence="1" id="KW-0004">4Fe-4S</keyword>
<evidence type="ECO:0000259" key="5">
    <source>
        <dbReference type="Pfam" id="PF01512"/>
    </source>
</evidence>
<evidence type="ECO:0000313" key="7">
    <source>
        <dbReference type="Proteomes" id="UP000325577"/>
    </source>
</evidence>
<sequence length="210" mass="23053">MARIKGILNLQRTALIQHQSERWAVGSRLFSTQAVTTASTTQPPPPPEKTHFGGLKDDDRIFTNLYGLHDPFLKGAMKRGDCYRAKDLVLKGADWIVNEMKKSGLRGCGGAGFPFGLNGPSCQKEIMQHDPHKLLEGCLIAGMGMRATAAYIYIRGEYVNECKNLERTKEAYEAGLFGKNACGSGYDFDVHIHYGAGAYICGEESTFGEP</sequence>
<feature type="domain" description="NADH-ubiquinone oxidoreductase 51kDa subunit FMN-binding" evidence="5">
    <location>
        <begin position="122"/>
        <end position="206"/>
    </location>
</feature>
<dbReference type="OrthoDB" id="42889at2759"/>
<keyword evidence="3" id="KW-0408">Iron</keyword>
<accession>A0A5J4ZT64</accession>
<dbReference type="GO" id="GO:0006120">
    <property type="term" value="P:mitochondrial electron transport, NADH to ubiquinone"/>
    <property type="evidence" value="ECO:0007669"/>
    <property type="project" value="TreeGrafter"/>
</dbReference>
<dbReference type="EMBL" id="CM018048">
    <property type="protein sequence ID" value="KAA8521935.1"/>
    <property type="molecule type" value="Genomic_DNA"/>
</dbReference>
<reference evidence="6 7" key="1">
    <citation type="submission" date="2019-09" db="EMBL/GenBank/DDBJ databases">
        <title>A chromosome-level genome assembly of the Chinese tupelo Nyssa sinensis.</title>
        <authorList>
            <person name="Yang X."/>
            <person name="Kang M."/>
            <person name="Yang Y."/>
            <person name="Xiong H."/>
            <person name="Wang M."/>
            <person name="Zhang Z."/>
            <person name="Wang Z."/>
            <person name="Wu H."/>
            <person name="Ma T."/>
            <person name="Liu J."/>
            <person name="Xi Z."/>
        </authorList>
    </citation>
    <scope>NUCLEOTIDE SEQUENCE [LARGE SCALE GENOMIC DNA]</scope>
    <source>
        <strain evidence="6">J267</strain>
        <tissue evidence="6">Leaf</tissue>
    </source>
</reference>
<dbReference type="Pfam" id="PF01512">
    <property type="entry name" value="Complex1_51K"/>
    <property type="match status" value="1"/>
</dbReference>
<dbReference type="PANTHER" id="PTHR11780">
    <property type="entry name" value="NADH-UBIQUINONE OXIDOREDUCTASE FLAVOPROTEIN 1 NDUFV1"/>
    <property type="match status" value="1"/>
</dbReference>
<gene>
    <name evidence="6" type="ORF">F0562_012751</name>
</gene>
<dbReference type="InterPro" id="IPR011538">
    <property type="entry name" value="Nuo51_FMN-bd"/>
</dbReference>
<keyword evidence="7" id="KW-1185">Reference proteome</keyword>
<dbReference type="Proteomes" id="UP000325577">
    <property type="component" value="Linkage Group LG5"/>
</dbReference>
<dbReference type="InterPro" id="IPR050837">
    <property type="entry name" value="ComplexI_51kDa_subunit"/>
</dbReference>
<dbReference type="SUPFAM" id="SSF142019">
    <property type="entry name" value="Nqo1 FMN-binding domain-like"/>
    <property type="match status" value="1"/>
</dbReference>
<dbReference type="InterPro" id="IPR037225">
    <property type="entry name" value="Nuo51_FMN-bd_sf"/>
</dbReference>
<organism evidence="6 7">
    <name type="scientific">Nyssa sinensis</name>
    <dbReference type="NCBI Taxonomy" id="561372"/>
    <lineage>
        <taxon>Eukaryota</taxon>
        <taxon>Viridiplantae</taxon>
        <taxon>Streptophyta</taxon>
        <taxon>Embryophyta</taxon>
        <taxon>Tracheophyta</taxon>
        <taxon>Spermatophyta</taxon>
        <taxon>Magnoliopsida</taxon>
        <taxon>eudicotyledons</taxon>
        <taxon>Gunneridae</taxon>
        <taxon>Pentapetalae</taxon>
        <taxon>asterids</taxon>
        <taxon>Cornales</taxon>
        <taxon>Nyssaceae</taxon>
        <taxon>Nyssa</taxon>
    </lineage>
</organism>
<evidence type="ECO:0000256" key="4">
    <source>
        <dbReference type="ARBA" id="ARBA00023014"/>
    </source>
</evidence>
<evidence type="ECO:0000256" key="2">
    <source>
        <dbReference type="ARBA" id="ARBA00022723"/>
    </source>
</evidence>
<protein>
    <recommendedName>
        <fullName evidence="5">NADH-ubiquinone oxidoreductase 51kDa subunit FMN-binding domain-containing protein</fullName>
    </recommendedName>
</protein>
<name>A0A5J4ZT64_9ASTE</name>
<dbReference type="AlphaFoldDB" id="A0A5J4ZT64"/>
<dbReference type="GO" id="GO:0046872">
    <property type="term" value="F:metal ion binding"/>
    <property type="evidence" value="ECO:0007669"/>
    <property type="project" value="UniProtKB-KW"/>
</dbReference>
<keyword evidence="4" id="KW-0411">Iron-sulfur</keyword>